<dbReference type="Pfam" id="PF23267">
    <property type="entry name" value="ENOX1"/>
    <property type="match status" value="1"/>
</dbReference>
<evidence type="ECO:0000313" key="4">
    <source>
        <dbReference type="EMBL" id="KAK9738552.1"/>
    </source>
</evidence>
<dbReference type="AlphaFoldDB" id="A0AAW1LXC9"/>
<feature type="domain" description="Ecto-NOX disulfide-thiol exchanger 1/2" evidence="3">
    <location>
        <begin position="177"/>
        <end position="258"/>
    </location>
</feature>
<dbReference type="GO" id="GO:0016491">
    <property type="term" value="F:oxidoreductase activity"/>
    <property type="evidence" value="ECO:0007669"/>
    <property type="project" value="InterPro"/>
</dbReference>
<dbReference type="GO" id="GO:0009897">
    <property type="term" value="C:external side of plasma membrane"/>
    <property type="evidence" value="ECO:0007669"/>
    <property type="project" value="InterPro"/>
</dbReference>
<protein>
    <recommendedName>
        <fullName evidence="3">Ecto-NOX disulfide-thiol exchanger 1/2 domain-containing protein</fullName>
    </recommendedName>
</protein>
<feature type="compositionally biased region" description="Acidic residues" evidence="2">
    <location>
        <begin position="153"/>
        <end position="164"/>
    </location>
</feature>
<dbReference type="Proteomes" id="UP001458880">
    <property type="component" value="Unassembled WGS sequence"/>
</dbReference>
<reference evidence="4 5" key="1">
    <citation type="journal article" date="2024" name="BMC Genomics">
        <title>De novo assembly and annotation of Popillia japonica's genome with initial clues to its potential as an invasive pest.</title>
        <authorList>
            <person name="Cucini C."/>
            <person name="Boschi S."/>
            <person name="Funari R."/>
            <person name="Cardaioli E."/>
            <person name="Iannotti N."/>
            <person name="Marturano G."/>
            <person name="Paoli F."/>
            <person name="Bruttini M."/>
            <person name="Carapelli A."/>
            <person name="Frati F."/>
            <person name="Nardi F."/>
        </authorList>
    </citation>
    <scope>NUCLEOTIDE SEQUENCE [LARGE SCALE GENOMIC DNA]</scope>
    <source>
        <strain evidence="4">DMR45628</strain>
    </source>
</reference>
<evidence type="ECO:0000256" key="1">
    <source>
        <dbReference type="SAM" id="Coils"/>
    </source>
</evidence>
<sequence>MEEERLRPPSPPPVVHYTDHEASAVSEKLKLDDTFTKAVQIVITWLERGDCSKRNANTFYSMIQSTNSHVRRLLNEKTQYEEELQKAREIMKGRMQGILLQFSQIERLFVAACHKKVWDHFTKAQRKNIELWKKQSMEIKKVQLDGEAPMEKADDEMDVSDEEETARKKPRQEMNSQEELLTEENNNLRMQMEAYKNEVEVVKMDMKKEIEDKDKQFKMLQQTLQGMQQQLLDAKRRQAEEENKVKDLQNDNESDKAESVSSICESISDNTLQQQQQQLLHERDAKLIGIISTFLNVHPFGAGLDYIWSYVSKLESNLRPSDIELLMSRFPTVFKQELFGIGANIERRWQFNAFKP</sequence>
<dbReference type="PANTHER" id="PTHR16001:SF4">
    <property type="entry name" value="ECTO-NOX DISULFIDE-THIOL EXCHANGER 1-LIKE PROTEIN"/>
    <property type="match status" value="1"/>
</dbReference>
<feature type="compositionally biased region" description="Basic and acidic residues" evidence="2">
    <location>
        <begin position="233"/>
        <end position="258"/>
    </location>
</feature>
<dbReference type="EMBL" id="JASPKY010000085">
    <property type="protein sequence ID" value="KAK9738552.1"/>
    <property type="molecule type" value="Genomic_DNA"/>
</dbReference>
<feature type="region of interest" description="Disordered" evidence="2">
    <location>
        <begin position="147"/>
        <end position="180"/>
    </location>
</feature>
<keyword evidence="1" id="KW-0175">Coiled coil</keyword>
<organism evidence="4 5">
    <name type="scientific">Popillia japonica</name>
    <name type="common">Japanese beetle</name>
    <dbReference type="NCBI Taxonomy" id="7064"/>
    <lineage>
        <taxon>Eukaryota</taxon>
        <taxon>Metazoa</taxon>
        <taxon>Ecdysozoa</taxon>
        <taxon>Arthropoda</taxon>
        <taxon>Hexapoda</taxon>
        <taxon>Insecta</taxon>
        <taxon>Pterygota</taxon>
        <taxon>Neoptera</taxon>
        <taxon>Endopterygota</taxon>
        <taxon>Coleoptera</taxon>
        <taxon>Polyphaga</taxon>
        <taxon>Scarabaeiformia</taxon>
        <taxon>Scarabaeidae</taxon>
        <taxon>Rutelinae</taxon>
        <taxon>Popillia</taxon>
    </lineage>
</organism>
<dbReference type="GO" id="GO:0007624">
    <property type="term" value="P:ultradian rhythm"/>
    <property type="evidence" value="ECO:0007669"/>
    <property type="project" value="InterPro"/>
</dbReference>
<dbReference type="InterPro" id="IPR038876">
    <property type="entry name" value="ENOX"/>
</dbReference>
<dbReference type="InterPro" id="IPR056611">
    <property type="entry name" value="ENOX1/2_dom"/>
</dbReference>
<accession>A0AAW1LXC9</accession>
<proteinExistence type="predicted"/>
<evidence type="ECO:0000256" key="2">
    <source>
        <dbReference type="SAM" id="MobiDB-lite"/>
    </source>
</evidence>
<feature type="coiled-coil region" evidence="1">
    <location>
        <begin position="63"/>
        <end position="90"/>
    </location>
</feature>
<evidence type="ECO:0000259" key="3">
    <source>
        <dbReference type="Pfam" id="PF23267"/>
    </source>
</evidence>
<evidence type="ECO:0000313" key="5">
    <source>
        <dbReference type="Proteomes" id="UP001458880"/>
    </source>
</evidence>
<name>A0AAW1LXC9_POPJA</name>
<gene>
    <name evidence="4" type="ORF">QE152_g9779</name>
</gene>
<feature type="region of interest" description="Disordered" evidence="2">
    <location>
        <begin position="233"/>
        <end position="262"/>
    </location>
</feature>
<comment type="caution">
    <text evidence="4">The sequence shown here is derived from an EMBL/GenBank/DDBJ whole genome shotgun (WGS) entry which is preliminary data.</text>
</comment>
<keyword evidence="5" id="KW-1185">Reference proteome</keyword>
<dbReference type="PANTHER" id="PTHR16001">
    <property type="entry name" value="ECTO-NOX DISULFIDE-THIOL EXCHANGER"/>
    <property type="match status" value="1"/>
</dbReference>